<organism evidence="1 2">
    <name type="scientific">Crocosphaera subtropica (strain ATCC 51142 / BH68)</name>
    <name type="common">Cyanothece sp. (strain ATCC 51142)</name>
    <dbReference type="NCBI Taxonomy" id="43989"/>
    <lineage>
        <taxon>Bacteria</taxon>
        <taxon>Bacillati</taxon>
        <taxon>Cyanobacteriota</taxon>
        <taxon>Cyanophyceae</taxon>
        <taxon>Oscillatoriophycideae</taxon>
        <taxon>Chroococcales</taxon>
        <taxon>Aphanothecaceae</taxon>
        <taxon>Crocosphaera</taxon>
        <taxon>Crocosphaera subtropica</taxon>
    </lineage>
</organism>
<dbReference type="RefSeq" id="WP_009546237.1">
    <property type="nucleotide sequence ID" value="NC_010547.1"/>
</dbReference>
<accession>B1X2I9</accession>
<dbReference type="AlphaFoldDB" id="B1X2I9"/>
<gene>
    <name evidence="1" type="ordered locus">cce_5004</name>
</gene>
<evidence type="ECO:0000313" key="1">
    <source>
        <dbReference type="EMBL" id="ACB54350.1"/>
    </source>
</evidence>
<dbReference type="STRING" id="43989.cce_5004"/>
<dbReference type="EMBL" id="CP000807">
    <property type="protein sequence ID" value="ACB54350.1"/>
    <property type="molecule type" value="Genomic_DNA"/>
</dbReference>
<keyword evidence="2" id="KW-1185">Reference proteome</keyword>
<sequence length="41" mass="4221">MNTATAIRIAGNLLASDLTTELASGDIKGQAIADYRGKIAD</sequence>
<dbReference type="Proteomes" id="UP000001203">
    <property type="component" value="Chromosome linear"/>
</dbReference>
<name>B1X2I9_CROS5</name>
<protein>
    <submittedName>
        <fullName evidence="1">Uncharacterized protein</fullName>
    </submittedName>
</protein>
<reference evidence="1 2" key="1">
    <citation type="journal article" date="2008" name="Proc. Natl. Acad. Sci. U.S.A.">
        <title>The genome of Cyanothece 51142, a unicellular diazotrophic cyanobacterium important in the marine nitrogen cycle.</title>
        <authorList>
            <person name="Welsh E.A."/>
            <person name="Liberton M."/>
            <person name="Stoeckel J."/>
            <person name="Loh T."/>
            <person name="Elvitigala T."/>
            <person name="Wang C."/>
            <person name="Wollam A."/>
            <person name="Fulton R.S."/>
            <person name="Clifton S.W."/>
            <person name="Jacobs J.M."/>
            <person name="Aurora R."/>
            <person name="Ghosh B.K."/>
            <person name="Sherman L.A."/>
            <person name="Smith R.D."/>
            <person name="Wilson R.K."/>
            <person name="Pakrasi H.B."/>
        </authorList>
    </citation>
    <scope>NUCLEOTIDE SEQUENCE [LARGE SCALE GENOMIC DNA]</scope>
    <source>
        <strain evidence="2">ATCC 51142 / BH68</strain>
    </source>
</reference>
<proteinExistence type="predicted"/>
<dbReference type="HOGENOM" id="CLU_3268862_0_0_3"/>
<dbReference type="KEGG" id="cyt:cce_5004"/>
<evidence type="ECO:0000313" key="2">
    <source>
        <dbReference type="Proteomes" id="UP000001203"/>
    </source>
</evidence>